<dbReference type="OrthoDB" id="361555at2"/>
<reference evidence="2" key="1">
    <citation type="journal article" date="2013" name="Stand. Genomic Sci.">
        <title>Genome sequence of the thermophilic fresh-water bacterium Spirochaeta caldaria type strain (H1(T)), reclassification of Spirochaeta caldaria, Spirochaeta stenostrepta, and Spirochaeta zuelzerae in the genus Treponema as Treponema caldaria comb. nov., Treponema stenostrepta comb. nov., and Treponema zuelzerae comb. nov., and emendation of the genus Treponema.</title>
        <authorList>
            <person name="Abt B."/>
            <person name="Goker M."/>
            <person name="Scheuner C."/>
            <person name="Han C."/>
            <person name="Lu M."/>
            <person name="Misra M."/>
            <person name="Lapidus A."/>
            <person name="Nolan M."/>
            <person name="Lucas S."/>
            <person name="Hammon N."/>
            <person name="Deshpande S."/>
            <person name="Cheng J.F."/>
            <person name="Tapia R."/>
            <person name="Goodwin L.A."/>
            <person name="Pitluck S."/>
            <person name="Liolios K."/>
            <person name="Pagani I."/>
            <person name="Ivanova N."/>
            <person name="Mavromatis K."/>
            <person name="Mikhailova N."/>
            <person name="Huntemann M."/>
            <person name="Pati A."/>
            <person name="Chen A."/>
            <person name="Palaniappan K."/>
            <person name="Land M."/>
            <person name="Hauser L."/>
            <person name="Jeffries C.D."/>
            <person name="Rohde M."/>
            <person name="Spring S."/>
            <person name="Gronow S."/>
            <person name="Detter J.C."/>
            <person name="Bristow J."/>
            <person name="Eisen J.A."/>
            <person name="Markowitz V."/>
            <person name="Hugenholtz P."/>
            <person name="Kyrpides N.C."/>
            <person name="Woyke T."/>
            <person name="Klenk H.P."/>
        </authorList>
    </citation>
    <scope>NUCLEOTIDE SEQUENCE</scope>
    <source>
        <strain evidence="2">ATCC 51460 / DSM 7334 / H1</strain>
    </source>
</reference>
<sequence>MKLDDLKVTARLSHLGLNEEDLGAALPAFEQMLDYFAVMQTADGSIADTTGTADITAVHSDVVVSIHQFNNNNSPANAANLTINALNNVGNHSENQPNNNDLLNQAGERNGNFIVVPNVL</sequence>
<organism evidence="1 2">
    <name type="scientific">Gracilinema caldarium (strain ATCC 51460 / DSM 7334 / H1)</name>
    <name type="common">Treponema caldarium</name>
    <dbReference type="NCBI Taxonomy" id="744872"/>
    <lineage>
        <taxon>Bacteria</taxon>
        <taxon>Pseudomonadati</taxon>
        <taxon>Spirochaetota</taxon>
        <taxon>Spirochaetia</taxon>
        <taxon>Spirochaetales</taxon>
        <taxon>Breznakiellaceae</taxon>
        <taxon>Gracilinema</taxon>
    </lineage>
</organism>
<protein>
    <recommendedName>
        <fullName evidence="3">Aspartyl/glutamyl-tRNA(Asn/Gln) amidotransferase subunit C</fullName>
    </recommendedName>
</protein>
<keyword evidence="2" id="KW-1185">Reference proteome</keyword>
<dbReference type="HOGENOM" id="CLU_1980630_0_0_12"/>
<dbReference type="AlphaFoldDB" id="F8F2M2"/>
<dbReference type="Proteomes" id="UP000000503">
    <property type="component" value="Chromosome"/>
</dbReference>
<name>F8F2M2_GRAC1</name>
<evidence type="ECO:0000313" key="2">
    <source>
        <dbReference type="Proteomes" id="UP000000503"/>
    </source>
</evidence>
<accession>F8F2M2</accession>
<dbReference type="EMBL" id="CP002868">
    <property type="protein sequence ID" value="AEJ19137.1"/>
    <property type="molecule type" value="Genomic_DNA"/>
</dbReference>
<evidence type="ECO:0008006" key="3">
    <source>
        <dbReference type="Google" id="ProtNLM"/>
    </source>
</evidence>
<dbReference type="RefSeq" id="WP_013968448.1">
    <property type="nucleotide sequence ID" value="NC_015732.1"/>
</dbReference>
<proteinExistence type="predicted"/>
<dbReference type="eggNOG" id="ENOG5031CWZ">
    <property type="taxonomic scope" value="Bacteria"/>
</dbReference>
<evidence type="ECO:0000313" key="1">
    <source>
        <dbReference type="EMBL" id="AEJ19137.1"/>
    </source>
</evidence>
<dbReference type="KEGG" id="scd:Spica_0987"/>
<dbReference type="STRING" id="744872.Spica_0987"/>
<gene>
    <name evidence="1" type="ordered locus">Spica_0987</name>
</gene>